<evidence type="ECO:0000256" key="3">
    <source>
        <dbReference type="ARBA" id="ARBA00022679"/>
    </source>
</evidence>
<dbReference type="Proteomes" id="UP000515512">
    <property type="component" value="Chromosome"/>
</dbReference>
<dbReference type="InterPro" id="IPR011009">
    <property type="entry name" value="Kinase-like_dom_sf"/>
</dbReference>
<keyword evidence="5 10" id="KW-0418">Kinase</keyword>
<keyword evidence="2 10" id="KW-0723">Serine/threonine-protein kinase</keyword>
<reference evidence="10 11" key="1">
    <citation type="submission" date="2020-07" db="EMBL/GenBank/DDBJ databases">
        <authorList>
            <person name="Zhuang K."/>
            <person name="Ran Y."/>
        </authorList>
    </citation>
    <scope>NUCLEOTIDE SEQUENCE [LARGE SCALE GENOMIC DNA]</scope>
    <source>
        <strain evidence="10 11">WCH-YHL-001</strain>
    </source>
</reference>
<keyword evidence="3" id="KW-0808">Transferase</keyword>
<dbReference type="PROSITE" id="PS00107">
    <property type="entry name" value="PROTEIN_KINASE_ATP"/>
    <property type="match status" value="1"/>
</dbReference>
<keyword evidence="4 7" id="KW-0547">Nucleotide-binding</keyword>
<protein>
    <recommendedName>
        <fullName evidence="1">non-specific serine/threonine protein kinase</fullName>
        <ecNumber evidence="1">2.7.11.1</ecNumber>
    </recommendedName>
</protein>
<dbReference type="GO" id="GO:0005524">
    <property type="term" value="F:ATP binding"/>
    <property type="evidence" value="ECO:0007669"/>
    <property type="project" value="UniProtKB-UniRule"/>
</dbReference>
<dbReference type="KEGG" id="nhu:H0264_21755"/>
<evidence type="ECO:0000256" key="2">
    <source>
        <dbReference type="ARBA" id="ARBA00022527"/>
    </source>
</evidence>
<dbReference type="InterPro" id="IPR017441">
    <property type="entry name" value="Protein_kinase_ATP_BS"/>
</dbReference>
<feature type="domain" description="Protein kinase" evidence="9">
    <location>
        <begin position="1"/>
        <end position="265"/>
    </location>
</feature>
<dbReference type="PANTHER" id="PTHR43289:SF6">
    <property type="entry name" value="SERINE_THREONINE-PROTEIN KINASE NEKL-3"/>
    <property type="match status" value="1"/>
</dbReference>
<dbReference type="EC" id="2.7.11.1" evidence="1"/>
<dbReference type="EMBL" id="CP059399">
    <property type="protein sequence ID" value="QLY28031.1"/>
    <property type="molecule type" value="Genomic_DNA"/>
</dbReference>
<dbReference type="CDD" id="cd14014">
    <property type="entry name" value="STKc_PknB_like"/>
    <property type="match status" value="1"/>
</dbReference>
<organism evidence="10 11">
    <name type="scientific">Nocardia huaxiensis</name>
    <dbReference type="NCBI Taxonomy" id="2755382"/>
    <lineage>
        <taxon>Bacteria</taxon>
        <taxon>Bacillati</taxon>
        <taxon>Actinomycetota</taxon>
        <taxon>Actinomycetes</taxon>
        <taxon>Mycobacteriales</taxon>
        <taxon>Nocardiaceae</taxon>
        <taxon>Nocardia</taxon>
    </lineage>
</organism>
<dbReference type="AlphaFoldDB" id="A0A7D6V735"/>
<dbReference type="Gene3D" id="3.30.200.20">
    <property type="entry name" value="Phosphorylase Kinase, domain 1"/>
    <property type="match status" value="1"/>
</dbReference>
<evidence type="ECO:0000259" key="9">
    <source>
        <dbReference type="PROSITE" id="PS50011"/>
    </source>
</evidence>
<gene>
    <name evidence="10" type="ORF">H0264_21755</name>
</gene>
<dbReference type="PANTHER" id="PTHR43289">
    <property type="entry name" value="MITOGEN-ACTIVATED PROTEIN KINASE KINASE KINASE 20-RELATED"/>
    <property type="match status" value="1"/>
</dbReference>
<dbReference type="SMART" id="SM00220">
    <property type="entry name" value="S_TKc"/>
    <property type="match status" value="1"/>
</dbReference>
<evidence type="ECO:0000256" key="1">
    <source>
        <dbReference type="ARBA" id="ARBA00012513"/>
    </source>
</evidence>
<dbReference type="InterPro" id="IPR000719">
    <property type="entry name" value="Prot_kinase_dom"/>
</dbReference>
<accession>A0A7D6V735</accession>
<evidence type="ECO:0000313" key="10">
    <source>
        <dbReference type="EMBL" id="QLY28031.1"/>
    </source>
</evidence>
<dbReference type="PROSITE" id="PS50011">
    <property type="entry name" value="PROTEIN_KINASE_DOM"/>
    <property type="match status" value="1"/>
</dbReference>
<name>A0A7D6V735_9NOCA</name>
<proteinExistence type="predicted"/>
<dbReference type="Gene3D" id="1.10.510.10">
    <property type="entry name" value="Transferase(Phosphotransferase) domain 1"/>
    <property type="match status" value="1"/>
</dbReference>
<evidence type="ECO:0000256" key="8">
    <source>
        <dbReference type="SAM" id="MobiDB-lite"/>
    </source>
</evidence>
<dbReference type="InterPro" id="IPR008271">
    <property type="entry name" value="Ser/Thr_kinase_AS"/>
</dbReference>
<evidence type="ECO:0000256" key="4">
    <source>
        <dbReference type="ARBA" id="ARBA00022741"/>
    </source>
</evidence>
<sequence length="498" mass="54172">MGVLGVGGMGTVYLAEHPRLPKRLALKLLHPALTDKPVTRARFESEAEHAAKLHHPNIIEVYDRGDSGAQLWISMQYIDGFDAATVVARSGALRPDHAVHIAAEVGRALDFAHSGGVLHRDVKPANIMLERTGTDRPGRVLLGDFGISKALAQTTEVTARGELVASLHYAAPEQFEDDELDPRCDVYALGCTLFEFLTGRVPYPGQTVSQVWHGHALKPIPQASRVRSNLPVALDDVFARALAKDRRDRYRSCGELAAAAIHALQPPRIPVQRALPVTPTAPLPHPGSIPPDSGRPGRRRTAQAAKLFGLGMVMVLVTVSGWLVYDRWLRAAPRDAVHGVRECMQAHNWRLRETKSPEHSGADQDGHKVTYTLGGVMIAHFGQDGSGQFEYDSFQIVTSYTPSDWAPITDSKHGIVRFEYKLSVKDAGAQPYVSYSNVNGELVKKSEGEGISTTTATVSPDLFGRNVTCTDTELVLDAPERASIGDGEARIDTFEPAS</sequence>
<dbReference type="Pfam" id="PF00069">
    <property type="entry name" value="Pkinase"/>
    <property type="match status" value="1"/>
</dbReference>
<dbReference type="PROSITE" id="PS00108">
    <property type="entry name" value="PROTEIN_KINASE_ST"/>
    <property type="match status" value="1"/>
</dbReference>
<feature type="region of interest" description="Disordered" evidence="8">
    <location>
        <begin position="279"/>
        <end position="299"/>
    </location>
</feature>
<evidence type="ECO:0000256" key="6">
    <source>
        <dbReference type="ARBA" id="ARBA00022840"/>
    </source>
</evidence>
<evidence type="ECO:0000313" key="11">
    <source>
        <dbReference type="Proteomes" id="UP000515512"/>
    </source>
</evidence>
<dbReference type="GO" id="GO:0004674">
    <property type="term" value="F:protein serine/threonine kinase activity"/>
    <property type="evidence" value="ECO:0007669"/>
    <property type="project" value="UniProtKB-KW"/>
</dbReference>
<feature type="compositionally biased region" description="Pro residues" evidence="8">
    <location>
        <begin position="279"/>
        <end position="289"/>
    </location>
</feature>
<dbReference type="SUPFAM" id="SSF56112">
    <property type="entry name" value="Protein kinase-like (PK-like)"/>
    <property type="match status" value="1"/>
</dbReference>
<keyword evidence="11" id="KW-1185">Reference proteome</keyword>
<feature type="binding site" evidence="7">
    <location>
        <position position="27"/>
    </location>
    <ligand>
        <name>ATP</name>
        <dbReference type="ChEBI" id="CHEBI:30616"/>
    </ligand>
</feature>
<evidence type="ECO:0000256" key="7">
    <source>
        <dbReference type="PROSITE-ProRule" id="PRU10141"/>
    </source>
</evidence>
<evidence type="ECO:0000256" key="5">
    <source>
        <dbReference type="ARBA" id="ARBA00022777"/>
    </source>
</evidence>
<keyword evidence="6 7" id="KW-0067">ATP-binding</keyword>